<evidence type="ECO:0000313" key="1">
    <source>
        <dbReference type="EMBL" id="PTV03480.1"/>
    </source>
</evidence>
<comment type="caution">
    <text evidence="1">The sequence shown here is derived from an EMBL/GenBank/DDBJ whole genome shotgun (WGS) entry which is preliminary data.</text>
</comment>
<sequence>MEATLDEQDYQVIADKVLQQIKKEYELVPKGCQKQEFDKWVGIKEFAQSLPVLKDKEWVRSFILSLPAFKNWVINLNAGSGYPTRVNKTQGLKWIEEHKSEINWHRTLKDKGDE</sequence>
<dbReference type="AlphaFoldDB" id="A0A2T5Q2J4"/>
<accession>A0A2T5Q2J4</accession>
<dbReference type="RefSeq" id="WP_107721861.1">
    <property type="nucleotide sequence ID" value="NZ_QAZN01000014.1"/>
</dbReference>
<dbReference type="EMBL" id="QAZN01000014">
    <property type="protein sequence ID" value="PTV03480.1"/>
    <property type="molecule type" value="Genomic_DNA"/>
</dbReference>
<organism evidence="1 2">
    <name type="scientific">Limosilactobacillus reuteri</name>
    <name type="common">Lactobacillus reuteri</name>
    <dbReference type="NCBI Taxonomy" id="1598"/>
    <lineage>
        <taxon>Bacteria</taxon>
        <taxon>Bacillati</taxon>
        <taxon>Bacillota</taxon>
        <taxon>Bacilli</taxon>
        <taxon>Lactobacillales</taxon>
        <taxon>Lactobacillaceae</taxon>
        <taxon>Limosilactobacillus</taxon>
    </lineage>
</organism>
<name>A0A2T5Q2J4_LIMRT</name>
<protein>
    <recommendedName>
        <fullName evidence="3">DUF771 domain-containing protein</fullName>
    </recommendedName>
</protein>
<dbReference type="Proteomes" id="UP000244083">
    <property type="component" value="Unassembled WGS sequence"/>
</dbReference>
<evidence type="ECO:0008006" key="3">
    <source>
        <dbReference type="Google" id="ProtNLM"/>
    </source>
</evidence>
<evidence type="ECO:0000313" key="2">
    <source>
        <dbReference type="Proteomes" id="UP000244083"/>
    </source>
</evidence>
<reference evidence="2" key="1">
    <citation type="submission" date="2018-04" db="EMBL/GenBank/DDBJ databases">
        <title>Draft Genome Sequences of 10 Lactobacillus Species from 22 Commercial Probiotic Products.</title>
        <authorList>
            <person name="Gangiredla J."/>
            <person name="Barnaba T.J."/>
            <person name="Mammel M.K."/>
            <person name="Lacher D.W."/>
            <person name="Elkins C.A."/>
            <person name="Lampel K.A."/>
            <person name="Whitehouse C.A."/>
            <person name="Tartera C."/>
        </authorList>
    </citation>
    <scope>NUCLEOTIDE SEQUENCE [LARGE SCALE GENOMIC DNA]</scope>
    <source>
        <strain evidence="2">DS12_10</strain>
    </source>
</reference>
<proteinExistence type="predicted"/>
<gene>
    <name evidence="1" type="ORF">DB325_07670</name>
</gene>